<dbReference type="EMBL" id="MPKY01000001">
    <property type="protein sequence ID" value="OJT01060.1"/>
    <property type="molecule type" value="Genomic_DNA"/>
</dbReference>
<keyword evidence="4" id="KW-1185">Reference proteome</keyword>
<dbReference type="GO" id="GO:0051537">
    <property type="term" value="F:2 iron, 2 sulfur cluster binding"/>
    <property type="evidence" value="ECO:0007669"/>
    <property type="project" value="InterPro"/>
</dbReference>
<sequence>MAVTEVCGDHWLASYRQLLTGHGLSPQNTLNSALAQDTGQRPALFSLAQVLARPELLENQLLEDYPDACHPRMHKARVSVLHQSLALQVIAPRMLQLFRDGVCAPLNPDRIFLCPLELADAPSRWVNLNDGQTPLAPEAFIEITADQMQAWYPVFRQSFGVSPGAYWSSVGLALGAPFSAVWNQVDPEALCALATSWLARFECEANRYIDWIPAEFSQQRCALPQRRGCCLKYLLPDGGYCGTCGIYRRDRMGSVRESASDKPLKTLSTTNSICKR</sequence>
<evidence type="ECO:0000259" key="2">
    <source>
        <dbReference type="Pfam" id="PF11575"/>
    </source>
</evidence>
<dbReference type="AlphaFoldDB" id="A0A1M2V0E7"/>
<evidence type="ECO:0000256" key="1">
    <source>
        <dbReference type="SAM" id="MobiDB-lite"/>
    </source>
</evidence>
<feature type="domain" description="Ferric siderophore reductase C-terminal" evidence="2">
    <location>
        <begin position="226"/>
        <end position="244"/>
    </location>
</feature>
<feature type="region of interest" description="Disordered" evidence="1">
    <location>
        <begin position="257"/>
        <end position="276"/>
    </location>
</feature>
<gene>
    <name evidence="3" type="ORF">BEE62_13920</name>
</gene>
<dbReference type="InterPro" id="IPR024726">
    <property type="entry name" value="FhuF_C"/>
</dbReference>
<comment type="caution">
    <text evidence="3">The sequence shown here is derived from an EMBL/GenBank/DDBJ whole genome shotgun (WGS) entry which is preliminary data.</text>
</comment>
<accession>A0A1M2V0E7</accession>
<dbReference type="Pfam" id="PF11575">
    <property type="entry name" value="FhuF_C"/>
    <property type="match status" value="1"/>
</dbReference>
<feature type="compositionally biased region" description="Polar residues" evidence="1">
    <location>
        <begin position="266"/>
        <end position="276"/>
    </location>
</feature>
<proteinExistence type="predicted"/>
<evidence type="ECO:0000313" key="3">
    <source>
        <dbReference type="EMBL" id="OJT01060.1"/>
    </source>
</evidence>
<organism evidence="3 4">
    <name type="scientific">Marinobacter nauticus</name>
    <name type="common">Marinobacter hydrocarbonoclasticus</name>
    <name type="synonym">Marinobacter aquaeolei</name>
    <dbReference type="NCBI Taxonomy" id="2743"/>
    <lineage>
        <taxon>Bacteria</taxon>
        <taxon>Pseudomonadati</taxon>
        <taxon>Pseudomonadota</taxon>
        <taxon>Gammaproteobacteria</taxon>
        <taxon>Pseudomonadales</taxon>
        <taxon>Marinobacteraceae</taxon>
        <taxon>Marinobacter</taxon>
    </lineage>
</organism>
<reference evidence="3" key="1">
    <citation type="submission" date="2016-11" db="EMBL/GenBank/DDBJ databases">
        <title>Draft Genome Sequence of Marinobacter hydrocarbonoclasticus strain STW2, a polyaromatic aromatic hydrocarbon degrading and denitrifying bacterium from rhizosphere of Seagrass Enhalus acodoides.</title>
        <authorList>
            <person name="Ling J."/>
            <person name="Dong J."/>
        </authorList>
    </citation>
    <scope>NUCLEOTIDE SEQUENCE [LARGE SCALE GENOMIC DNA]</scope>
    <source>
        <strain evidence="3">STW2</strain>
    </source>
</reference>
<evidence type="ECO:0000313" key="4">
    <source>
        <dbReference type="Proteomes" id="UP000183986"/>
    </source>
</evidence>
<dbReference type="OrthoDB" id="5599091at2"/>
<dbReference type="RefSeq" id="WP_072677846.1">
    <property type="nucleotide sequence ID" value="NZ_MPKY01000001.1"/>
</dbReference>
<dbReference type="Proteomes" id="UP000183986">
    <property type="component" value="Unassembled WGS sequence"/>
</dbReference>
<name>A0A1M2V0E7_MARNT</name>
<protein>
    <recommendedName>
        <fullName evidence="2">Ferric siderophore reductase C-terminal domain-containing protein</fullName>
    </recommendedName>
</protein>